<evidence type="ECO:0000256" key="2">
    <source>
        <dbReference type="ARBA" id="ARBA00022475"/>
    </source>
</evidence>
<proteinExistence type="predicted"/>
<keyword evidence="2" id="KW-1003">Cell membrane</keyword>
<dbReference type="CDD" id="cd13963">
    <property type="entry name" value="PT_UbiA_2"/>
    <property type="match status" value="1"/>
</dbReference>
<dbReference type="NCBIfam" id="NF008978">
    <property type="entry name" value="PRK12324.1-4"/>
    <property type="match status" value="1"/>
</dbReference>
<accession>A0A9X2Q869</accession>
<keyword evidence="3 6" id="KW-0812">Transmembrane</keyword>
<dbReference type="GO" id="GO:0016765">
    <property type="term" value="F:transferase activity, transferring alkyl or aryl (other than methyl) groups"/>
    <property type="evidence" value="ECO:0007669"/>
    <property type="project" value="InterPro"/>
</dbReference>
<comment type="caution">
    <text evidence="7">The sequence shown here is derived from an EMBL/GenBank/DDBJ whole genome shotgun (WGS) entry which is preliminary data.</text>
</comment>
<dbReference type="Proteomes" id="UP001155057">
    <property type="component" value="Unassembled WGS sequence"/>
</dbReference>
<dbReference type="EMBL" id="JANUAE010000023">
    <property type="protein sequence ID" value="MCS3712014.1"/>
    <property type="molecule type" value="Genomic_DNA"/>
</dbReference>
<gene>
    <name evidence="7" type="ORF">GGP61_003650</name>
</gene>
<feature type="transmembrane region" description="Helical" evidence="6">
    <location>
        <begin position="274"/>
        <end position="294"/>
    </location>
</feature>
<keyword evidence="5 6" id="KW-0472">Membrane</keyword>
<sequence length="299" mass="32484">MSSTVATAARRAGALIEAMRPHHWVKNVVVLAAPLFALALDLGSLLSVGWAFVAFSMTASAFYLINDVRDIEEDRKHPVKQHRPIAAGLVPIPLALSAAAVLLTAGLVGSYVVAPWLALTIGAYAFIQAGYNLGLKEQPIIDIMVIAGGFVLRALGGAAAAGVPASGWFILCIGLLAFFLGIEKRKAELREVGEEEETRSVLQEYSLSWLRRMESVVTASALMAYALWTLEGADTPWMLATLPFVAYAIFRYQYLSERGHGESPEKILVRDVHLIAAVILWGSISLFILQMPYFTYYGG</sequence>
<dbReference type="GO" id="GO:0016020">
    <property type="term" value="C:membrane"/>
    <property type="evidence" value="ECO:0007669"/>
    <property type="project" value="UniProtKB-SubCell"/>
</dbReference>
<evidence type="ECO:0000256" key="6">
    <source>
        <dbReference type="SAM" id="Phobius"/>
    </source>
</evidence>
<dbReference type="RefSeq" id="WP_259124710.1">
    <property type="nucleotide sequence ID" value="NZ_JANUAE010000023.1"/>
</dbReference>
<organism evidence="7 8">
    <name type="scientific">Salinibacter ruber</name>
    <dbReference type="NCBI Taxonomy" id="146919"/>
    <lineage>
        <taxon>Bacteria</taxon>
        <taxon>Pseudomonadati</taxon>
        <taxon>Rhodothermota</taxon>
        <taxon>Rhodothermia</taxon>
        <taxon>Rhodothermales</taxon>
        <taxon>Salinibacteraceae</taxon>
        <taxon>Salinibacter</taxon>
    </lineage>
</organism>
<evidence type="ECO:0000256" key="4">
    <source>
        <dbReference type="ARBA" id="ARBA00022989"/>
    </source>
</evidence>
<evidence type="ECO:0000256" key="1">
    <source>
        <dbReference type="ARBA" id="ARBA00004141"/>
    </source>
</evidence>
<name>A0A9X2Q869_9BACT</name>
<feature type="transmembrane region" description="Helical" evidence="6">
    <location>
        <begin position="140"/>
        <end position="159"/>
    </location>
</feature>
<feature type="transmembrane region" description="Helical" evidence="6">
    <location>
        <begin position="113"/>
        <end position="133"/>
    </location>
</feature>
<dbReference type="Pfam" id="PF01040">
    <property type="entry name" value="UbiA"/>
    <property type="match status" value="1"/>
</dbReference>
<evidence type="ECO:0000313" key="7">
    <source>
        <dbReference type="EMBL" id="MCS3712014.1"/>
    </source>
</evidence>
<feature type="transmembrane region" description="Helical" evidence="6">
    <location>
        <begin position="85"/>
        <end position="107"/>
    </location>
</feature>
<dbReference type="AlphaFoldDB" id="A0A9X2Q869"/>
<feature type="transmembrane region" description="Helical" evidence="6">
    <location>
        <begin position="165"/>
        <end position="182"/>
    </location>
</feature>
<protein>
    <submittedName>
        <fullName evidence="7">4-hydroxybenzoate polyprenyltransferase</fullName>
    </submittedName>
</protein>
<dbReference type="Gene3D" id="1.10.357.140">
    <property type="entry name" value="UbiA prenyltransferase"/>
    <property type="match status" value="1"/>
</dbReference>
<dbReference type="InterPro" id="IPR000537">
    <property type="entry name" value="UbiA_prenyltransferase"/>
</dbReference>
<evidence type="ECO:0000256" key="3">
    <source>
        <dbReference type="ARBA" id="ARBA00022692"/>
    </source>
</evidence>
<evidence type="ECO:0000313" key="8">
    <source>
        <dbReference type="Proteomes" id="UP001155057"/>
    </source>
</evidence>
<dbReference type="InterPro" id="IPR044878">
    <property type="entry name" value="UbiA_sf"/>
</dbReference>
<comment type="subcellular location">
    <subcellularLocation>
        <location evidence="1">Membrane</location>
        <topology evidence="1">Multi-pass membrane protein</topology>
    </subcellularLocation>
</comment>
<keyword evidence="4 6" id="KW-1133">Transmembrane helix</keyword>
<evidence type="ECO:0000256" key="5">
    <source>
        <dbReference type="ARBA" id="ARBA00023136"/>
    </source>
</evidence>
<feature type="transmembrane region" description="Helical" evidence="6">
    <location>
        <begin position="48"/>
        <end position="65"/>
    </location>
</feature>
<reference evidence="7" key="1">
    <citation type="submission" date="2022-08" db="EMBL/GenBank/DDBJ databases">
        <title>Genomic Encyclopedia of Type Strains, Phase V (KMG-V): Genome sequencing to study the core and pangenomes of soil and plant-associated prokaryotes.</title>
        <authorList>
            <person name="Whitman W."/>
        </authorList>
    </citation>
    <scope>NUCLEOTIDE SEQUENCE</scope>
    <source>
        <strain evidence="7">SP3049</strain>
    </source>
</reference>